<feature type="transmembrane region" description="Helical" evidence="1">
    <location>
        <begin position="41"/>
        <end position="59"/>
    </location>
</feature>
<organism evidence="2 3">
    <name type="scientific">Rosistilla ulvae</name>
    <dbReference type="NCBI Taxonomy" id="1930277"/>
    <lineage>
        <taxon>Bacteria</taxon>
        <taxon>Pseudomonadati</taxon>
        <taxon>Planctomycetota</taxon>
        <taxon>Planctomycetia</taxon>
        <taxon>Pirellulales</taxon>
        <taxon>Pirellulaceae</taxon>
        <taxon>Rosistilla</taxon>
    </lineage>
</organism>
<keyword evidence="1" id="KW-1133">Transmembrane helix</keyword>
<keyword evidence="3" id="KW-1185">Reference proteome</keyword>
<accession>A0A517LUB7</accession>
<dbReference type="Pfam" id="PF19588">
    <property type="entry name" value="SxtJ"/>
    <property type="match status" value="1"/>
</dbReference>
<gene>
    <name evidence="2" type="ORF">EC9_03770</name>
</gene>
<dbReference type="InterPro" id="IPR045781">
    <property type="entry name" value="SxtJ"/>
</dbReference>
<dbReference type="KEGG" id="ruv:EC9_03770"/>
<protein>
    <recommendedName>
        <fullName evidence="4">SxtJ</fullName>
    </recommendedName>
</protein>
<dbReference type="RefSeq" id="WP_145341844.1">
    <property type="nucleotide sequence ID" value="NZ_CP036261.1"/>
</dbReference>
<evidence type="ECO:0008006" key="4">
    <source>
        <dbReference type="Google" id="ProtNLM"/>
    </source>
</evidence>
<keyword evidence="1" id="KW-0472">Membrane</keyword>
<evidence type="ECO:0000313" key="3">
    <source>
        <dbReference type="Proteomes" id="UP000319557"/>
    </source>
</evidence>
<dbReference type="AlphaFoldDB" id="A0A517LUB7"/>
<feature type="transmembrane region" description="Helical" evidence="1">
    <location>
        <begin position="79"/>
        <end position="104"/>
    </location>
</feature>
<feature type="transmembrane region" description="Helical" evidence="1">
    <location>
        <begin position="15"/>
        <end position="34"/>
    </location>
</feature>
<dbReference type="EMBL" id="CP036261">
    <property type="protein sequence ID" value="QDS86217.1"/>
    <property type="molecule type" value="Genomic_DNA"/>
</dbReference>
<reference evidence="2 3" key="1">
    <citation type="submission" date="2019-02" db="EMBL/GenBank/DDBJ databases">
        <title>Deep-cultivation of Planctomycetes and their phenomic and genomic characterization uncovers novel biology.</title>
        <authorList>
            <person name="Wiegand S."/>
            <person name="Jogler M."/>
            <person name="Boedeker C."/>
            <person name="Pinto D."/>
            <person name="Vollmers J."/>
            <person name="Rivas-Marin E."/>
            <person name="Kohn T."/>
            <person name="Peeters S.H."/>
            <person name="Heuer A."/>
            <person name="Rast P."/>
            <person name="Oberbeckmann S."/>
            <person name="Bunk B."/>
            <person name="Jeske O."/>
            <person name="Meyerdierks A."/>
            <person name="Storesund J.E."/>
            <person name="Kallscheuer N."/>
            <person name="Luecker S."/>
            <person name="Lage O.M."/>
            <person name="Pohl T."/>
            <person name="Merkel B.J."/>
            <person name="Hornburger P."/>
            <person name="Mueller R.-W."/>
            <person name="Bruemmer F."/>
            <person name="Labrenz M."/>
            <person name="Spormann A.M."/>
            <person name="Op den Camp H."/>
            <person name="Overmann J."/>
            <person name="Amann R."/>
            <person name="Jetten M.S.M."/>
            <person name="Mascher T."/>
            <person name="Medema M.H."/>
            <person name="Devos D.P."/>
            <person name="Kaster A.-K."/>
            <person name="Ovreas L."/>
            <person name="Rohde M."/>
            <person name="Galperin M.Y."/>
            <person name="Jogler C."/>
        </authorList>
    </citation>
    <scope>NUCLEOTIDE SEQUENCE [LARGE SCALE GENOMIC DNA]</scope>
    <source>
        <strain evidence="2 3">EC9</strain>
    </source>
</reference>
<evidence type="ECO:0000256" key="1">
    <source>
        <dbReference type="SAM" id="Phobius"/>
    </source>
</evidence>
<dbReference type="OrthoDB" id="291659at2"/>
<dbReference type="Proteomes" id="UP000319557">
    <property type="component" value="Chromosome"/>
</dbReference>
<evidence type="ECO:0000313" key="2">
    <source>
        <dbReference type="EMBL" id="QDS86217.1"/>
    </source>
</evidence>
<name>A0A517LUB7_9BACT</name>
<proteinExistence type="predicted"/>
<sequence>MKPSDITTDPDDKTLRQFGFLLGLILVIAAGFRWHAGSTNLAGAMTAAAVASAAIGAVVPRMLKPLFVGWMIAVFPIRWLVSHMILAIIYYGIITPLGLILRIAEHDPLGRKKSTRPSHWIAAEPEVAAERYLKQY</sequence>
<keyword evidence="1" id="KW-0812">Transmembrane</keyword>